<accession>A0A379K5W3</accession>
<dbReference type="GO" id="GO:0044659">
    <property type="term" value="P:viral release from host cell by cytolysis"/>
    <property type="evidence" value="ECO:0007669"/>
    <property type="project" value="InterPro"/>
</dbReference>
<keyword evidence="1" id="KW-0175">Coiled coil</keyword>
<dbReference type="Pfam" id="PF03245">
    <property type="entry name" value="Phage_lysis"/>
    <property type="match status" value="1"/>
</dbReference>
<dbReference type="Proteomes" id="UP000254084">
    <property type="component" value="Unassembled WGS sequence"/>
</dbReference>
<protein>
    <submittedName>
        <fullName evidence="2">Phage lysis protein</fullName>
    </submittedName>
</protein>
<dbReference type="PROSITE" id="PS51257">
    <property type="entry name" value="PROKAR_LIPOPROTEIN"/>
    <property type="match status" value="1"/>
</dbReference>
<sequence>MITAGMRRWALFFVVGFAVSCGWLVNGWRLGAELAQVRAGHAAELQAIAETSAMALAEQQRARAALEARLAKSETLYYGKLKDAEKNTDRLVADLSAARQRLRVRTAPAACGDGVPAAAIAASLDDGGQRADIHPEDAAALVRITGEADACAVKLTALQEWARSVSAP</sequence>
<evidence type="ECO:0000313" key="2">
    <source>
        <dbReference type="EMBL" id="SUD59812.1"/>
    </source>
</evidence>
<evidence type="ECO:0000313" key="3">
    <source>
        <dbReference type="Proteomes" id="UP000254084"/>
    </source>
</evidence>
<dbReference type="InterPro" id="IPR004929">
    <property type="entry name" value="I-spanin"/>
</dbReference>
<name>A0A379K5W3_ECTOL</name>
<gene>
    <name evidence="2" type="ORF">NCTC10860_02125</name>
</gene>
<feature type="coiled-coil region" evidence="1">
    <location>
        <begin position="54"/>
        <end position="101"/>
    </location>
</feature>
<dbReference type="EMBL" id="UGUW01000004">
    <property type="protein sequence ID" value="SUD59812.1"/>
    <property type="molecule type" value="Genomic_DNA"/>
</dbReference>
<evidence type="ECO:0000256" key="1">
    <source>
        <dbReference type="SAM" id="Coils"/>
    </source>
</evidence>
<dbReference type="AlphaFoldDB" id="A0A379K5W3"/>
<reference evidence="2 3" key="1">
    <citation type="submission" date="2018-06" db="EMBL/GenBank/DDBJ databases">
        <authorList>
            <consortium name="Pathogen Informatics"/>
            <person name="Doyle S."/>
        </authorList>
    </citation>
    <scope>NUCLEOTIDE SEQUENCE [LARGE SCALE GENOMIC DNA]</scope>
    <source>
        <strain evidence="2 3">NCTC10860</strain>
    </source>
</reference>
<proteinExistence type="predicted"/>
<dbReference type="RefSeq" id="WP_084340519.1">
    <property type="nucleotide sequence ID" value="NZ_UGUW01000004.1"/>
</dbReference>
<organism evidence="2 3">
    <name type="scientific">Ectopseudomonas oleovorans</name>
    <name type="common">Pseudomonas oleovorans</name>
    <dbReference type="NCBI Taxonomy" id="301"/>
    <lineage>
        <taxon>Bacteria</taxon>
        <taxon>Pseudomonadati</taxon>
        <taxon>Pseudomonadota</taxon>
        <taxon>Gammaproteobacteria</taxon>
        <taxon>Pseudomonadales</taxon>
        <taxon>Pseudomonadaceae</taxon>
        <taxon>Ectopseudomonas</taxon>
    </lineage>
</organism>